<name>A0A931H680_9BURK</name>
<organism evidence="1 2">
    <name type="scientific">Caenimonas aquaedulcis</name>
    <dbReference type="NCBI Taxonomy" id="2793270"/>
    <lineage>
        <taxon>Bacteria</taxon>
        <taxon>Pseudomonadati</taxon>
        <taxon>Pseudomonadota</taxon>
        <taxon>Betaproteobacteria</taxon>
        <taxon>Burkholderiales</taxon>
        <taxon>Comamonadaceae</taxon>
        <taxon>Caenimonas</taxon>
    </lineage>
</organism>
<dbReference type="Proteomes" id="UP000651050">
    <property type="component" value="Unassembled WGS sequence"/>
</dbReference>
<reference evidence="1" key="1">
    <citation type="submission" date="2020-11" db="EMBL/GenBank/DDBJ databases">
        <title>Bacterial whole genome sequence for Caenimonas sp. DR4.4.</title>
        <authorList>
            <person name="Le V."/>
            <person name="Ko S.-R."/>
            <person name="Ahn C.-Y."/>
            <person name="Oh H.-M."/>
        </authorList>
    </citation>
    <scope>NUCLEOTIDE SEQUENCE</scope>
    <source>
        <strain evidence="1">DR4.4</strain>
    </source>
</reference>
<evidence type="ECO:0000313" key="2">
    <source>
        <dbReference type="Proteomes" id="UP000651050"/>
    </source>
</evidence>
<gene>
    <name evidence="1" type="ORF">I5803_14995</name>
</gene>
<accession>A0A931H680</accession>
<evidence type="ECO:0000313" key="1">
    <source>
        <dbReference type="EMBL" id="MBG9389336.1"/>
    </source>
</evidence>
<dbReference type="EMBL" id="JADWYS010000001">
    <property type="protein sequence ID" value="MBG9389336.1"/>
    <property type="molecule type" value="Genomic_DNA"/>
</dbReference>
<protein>
    <submittedName>
        <fullName evidence="1">Uncharacterized protein</fullName>
    </submittedName>
</protein>
<comment type="caution">
    <text evidence="1">The sequence shown here is derived from an EMBL/GenBank/DDBJ whole genome shotgun (WGS) entry which is preliminary data.</text>
</comment>
<dbReference type="AlphaFoldDB" id="A0A931H680"/>
<keyword evidence="2" id="KW-1185">Reference proteome</keyword>
<sequence length="108" mass="12032">MIVIVKAPYFFPREYDGCQWTGFRKPWIVTSLGRPLQYRHTDGTPCAPTQSGVLDDANLQPLDDSDDAPPLANDLDIPIDAYMPPSEHRRVGFTTGCGYNGCSRARKT</sequence>
<dbReference type="RefSeq" id="WP_196987136.1">
    <property type="nucleotide sequence ID" value="NZ_JADWYS010000001.1"/>
</dbReference>
<proteinExistence type="predicted"/>